<evidence type="ECO:0000313" key="1">
    <source>
        <dbReference type="EMBL" id="GAA4919705.1"/>
    </source>
</evidence>
<sequence length="130" mass="15276">MEKNCYIKYFKVSKNDTAVMEISTNDFKPVALNRFKREMPVFVQPDNLNMGQGFNYSLLSEEDRFYGYLEKAVAMERAKSGALIYINSMIREIEAGIAKLIKYRIDHYDDLNKNLLDENIRKFCQAMHIK</sequence>
<protein>
    <submittedName>
        <fullName evidence="1">Uncharacterized protein</fullName>
    </submittedName>
</protein>
<dbReference type="EMBL" id="BAABJI010000002">
    <property type="protein sequence ID" value="GAA4919705.1"/>
    <property type="molecule type" value="Genomic_DNA"/>
</dbReference>
<accession>A0ABP9FW12</accession>
<reference evidence="2" key="1">
    <citation type="journal article" date="2019" name="Int. J. Syst. Evol. Microbiol.">
        <title>The Global Catalogue of Microorganisms (GCM) 10K type strain sequencing project: providing services to taxonomists for standard genome sequencing and annotation.</title>
        <authorList>
            <consortium name="The Broad Institute Genomics Platform"/>
            <consortium name="The Broad Institute Genome Sequencing Center for Infectious Disease"/>
            <person name="Wu L."/>
            <person name="Ma J."/>
        </authorList>
    </citation>
    <scope>NUCLEOTIDE SEQUENCE [LARGE SCALE GENOMIC DNA]</scope>
    <source>
        <strain evidence="2">JCM 18283</strain>
    </source>
</reference>
<keyword evidence="2" id="KW-1185">Reference proteome</keyword>
<organism evidence="1 2">
    <name type="scientific">Mucilaginibacter defluvii</name>
    <dbReference type="NCBI Taxonomy" id="1196019"/>
    <lineage>
        <taxon>Bacteria</taxon>
        <taxon>Pseudomonadati</taxon>
        <taxon>Bacteroidota</taxon>
        <taxon>Sphingobacteriia</taxon>
        <taxon>Sphingobacteriales</taxon>
        <taxon>Sphingobacteriaceae</taxon>
        <taxon>Mucilaginibacter</taxon>
    </lineage>
</organism>
<name>A0ABP9FW12_9SPHI</name>
<comment type="caution">
    <text evidence="1">The sequence shown here is derived from an EMBL/GenBank/DDBJ whole genome shotgun (WGS) entry which is preliminary data.</text>
</comment>
<dbReference type="Proteomes" id="UP001501436">
    <property type="component" value="Unassembled WGS sequence"/>
</dbReference>
<gene>
    <name evidence="1" type="ORF">GCM10023313_24190</name>
</gene>
<dbReference type="RefSeq" id="WP_345331467.1">
    <property type="nucleotide sequence ID" value="NZ_BAABJI010000002.1"/>
</dbReference>
<evidence type="ECO:0000313" key="2">
    <source>
        <dbReference type="Proteomes" id="UP001501436"/>
    </source>
</evidence>
<proteinExistence type="predicted"/>